<feature type="region of interest" description="Disordered" evidence="1">
    <location>
        <begin position="193"/>
        <end position="229"/>
    </location>
</feature>
<reference evidence="3 4" key="1">
    <citation type="submission" date="2018-10" db="EMBL/GenBank/DDBJ databases">
        <title>Pan-genome distribution and transcriptional activeness of fungal secondary metabolism genes in Aspergillus section Fumigati.</title>
        <authorList>
            <person name="Takahashi H."/>
            <person name="Umemura M."/>
            <person name="Ninomiya A."/>
            <person name="Kusuya Y."/>
            <person name="Urayama S."/>
            <person name="Shimizu M."/>
            <person name="Watanabe A."/>
            <person name="Kamei K."/>
            <person name="Yaguchi T."/>
            <person name="Hagiwara D."/>
        </authorList>
    </citation>
    <scope>NUCLEOTIDE SEQUENCE [LARGE SCALE GENOMIC DNA]</scope>
    <source>
        <strain evidence="3 4">IFM 55266</strain>
    </source>
</reference>
<feature type="region of interest" description="Disordered" evidence="1">
    <location>
        <begin position="59"/>
        <end position="80"/>
    </location>
</feature>
<feature type="compositionally biased region" description="Basic residues" evidence="1">
    <location>
        <begin position="213"/>
        <end position="227"/>
    </location>
</feature>
<keyword evidence="2" id="KW-0472">Membrane</keyword>
<keyword evidence="4" id="KW-1185">Reference proteome</keyword>
<organism evidence="3 4">
    <name type="scientific">Aspergillus pseudoviridinutans</name>
    <dbReference type="NCBI Taxonomy" id="1517512"/>
    <lineage>
        <taxon>Eukaryota</taxon>
        <taxon>Fungi</taxon>
        <taxon>Dikarya</taxon>
        <taxon>Ascomycota</taxon>
        <taxon>Pezizomycotina</taxon>
        <taxon>Eurotiomycetes</taxon>
        <taxon>Eurotiomycetidae</taxon>
        <taxon>Eurotiales</taxon>
        <taxon>Aspergillaceae</taxon>
        <taxon>Aspergillus</taxon>
        <taxon>Aspergillus subgen. Fumigati</taxon>
    </lineage>
</organism>
<feature type="compositionally biased region" description="Polar residues" evidence="1">
    <location>
        <begin position="61"/>
        <end position="80"/>
    </location>
</feature>
<evidence type="ECO:0000256" key="1">
    <source>
        <dbReference type="SAM" id="MobiDB-lite"/>
    </source>
</evidence>
<name>A0A9P3EQ07_9EURO</name>
<accession>A0A9P3EQ07</accession>
<feature type="transmembrane region" description="Helical" evidence="2">
    <location>
        <begin position="12"/>
        <end position="30"/>
    </location>
</feature>
<feature type="compositionally biased region" description="Polar residues" evidence="1">
    <location>
        <begin position="138"/>
        <end position="149"/>
    </location>
</feature>
<evidence type="ECO:0000256" key="2">
    <source>
        <dbReference type="SAM" id="Phobius"/>
    </source>
</evidence>
<protein>
    <submittedName>
        <fullName evidence="3">Uncharacterized protein</fullName>
    </submittedName>
</protein>
<feature type="region of interest" description="Disordered" evidence="1">
    <location>
        <begin position="138"/>
        <end position="160"/>
    </location>
</feature>
<dbReference type="GeneID" id="67000735"/>
<comment type="caution">
    <text evidence="3">The sequence shown here is derived from an EMBL/GenBank/DDBJ whole genome shotgun (WGS) entry which is preliminary data.</text>
</comment>
<gene>
    <name evidence="3" type="ORF">Asppvi_002123</name>
</gene>
<dbReference type="AlphaFoldDB" id="A0A9P3EQ07"/>
<evidence type="ECO:0000313" key="4">
    <source>
        <dbReference type="Proteomes" id="UP001043456"/>
    </source>
</evidence>
<proteinExistence type="predicted"/>
<sequence length="305" mass="35358">MEDLALYTPRAIIELSTLSLLFGLMYIILAEPRKKVAPGKCTCQYPDCHYRNPCQPDREVTNPSTLKTESFESGTSHSSPYPNACQKYNGVPKPPPVTDPCIIDYYYHYYYYYYNYHYPNYGQTDSEVTNPPLLTTENYESGTSRSSPYASACQDCNDVPEPPPATDPSIVYYYYYFFSHYYHYHYPKFETDSEVTNPTSSTTESSRHDTSRSRRSRHQKKRRKFSGRIRIPGASSLTAAASSHSLASGKKQMNISRPRASILKSVYMTSWESRIPRPINWDRLHCRSRPKKVTFVETRVNRFYK</sequence>
<keyword evidence="2" id="KW-1133">Transmembrane helix</keyword>
<dbReference type="RefSeq" id="XP_043154051.1">
    <property type="nucleotide sequence ID" value="XM_043298116.1"/>
</dbReference>
<dbReference type="Proteomes" id="UP001043456">
    <property type="component" value="Unassembled WGS sequence"/>
</dbReference>
<keyword evidence="2" id="KW-0812">Transmembrane</keyword>
<dbReference type="OrthoDB" id="4502858at2759"/>
<dbReference type="EMBL" id="BHVY01000002">
    <property type="protein sequence ID" value="GIJ83304.1"/>
    <property type="molecule type" value="Genomic_DNA"/>
</dbReference>
<evidence type="ECO:0000313" key="3">
    <source>
        <dbReference type="EMBL" id="GIJ83304.1"/>
    </source>
</evidence>